<evidence type="ECO:0000256" key="6">
    <source>
        <dbReference type="SAM" id="SignalP"/>
    </source>
</evidence>
<feature type="signal peptide" evidence="6">
    <location>
        <begin position="1"/>
        <end position="23"/>
    </location>
</feature>
<dbReference type="InterPro" id="IPR036508">
    <property type="entry name" value="Chitin-bd_dom_sf"/>
</dbReference>
<dbReference type="GO" id="GO:0005576">
    <property type="term" value="C:extracellular region"/>
    <property type="evidence" value="ECO:0007669"/>
    <property type="project" value="InterPro"/>
</dbReference>
<evidence type="ECO:0000313" key="10">
    <source>
        <dbReference type="WBParaSite" id="PgR051X_g070_t03"/>
    </source>
</evidence>
<evidence type="ECO:0000256" key="4">
    <source>
        <dbReference type="ARBA" id="ARBA00023157"/>
    </source>
</evidence>
<protein>
    <submittedName>
        <fullName evidence="9 10">Chitin-binding type-2 domain-containing protein</fullName>
    </submittedName>
</protein>
<dbReference type="SMART" id="SM00494">
    <property type="entry name" value="ChtBD2"/>
    <property type="match status" value="11"/>
</dbReference>
<dbReference type="Proteomes" id="UP000887569">
    <property type="component" value="Unplaced"/>
</dbReference>
<dbReference type="InterPro" id="IPR002557">
    <property type="entry name" value="Chitin-bd_dom"/>
</dbReference>
<dbReference type="AlphaFoldDB" id="A0A915BPX6"/>
<evidence type="ECO:0000256" key="2">
    <source>
        <dbReference type="ARBA" id="ARBA00022729"/>
    </source>
</evidence>
<evidence type="ECO:0000256" key="1">
    <source>
        <dbReference type="ARBA" id="ARBA00022669"/>
    </source>
</evidence>
<keyword evidence="5" id="KW-0325">Glycoprotein</keyword>
<dbReference type="InterPro" id="IPR051940">
    <property type="entry name" value="Chitin_bind-dev_reg"/>
</dbReference>
<evidence type="ECO:0000256" key="5">
    <source>
        <dbReference type="ARBA" id="ARBA00023180"/>
    </source>
</evidence>
<organism evidence="8 9">
    <name type="scientific">Parascaris univalens</name>
    <name type="common">Nematode worm</name>
    <dbReference type="NCBI Taxonomy" id="6257"/>
    <lineage>
        <taxon>Eukaryota</taxon>
        <taxon>Metazoa</taxon>
        <taxon>Ecdysozoa</taxon>
        <taxon>Nematoda</taxon>
        <taxon>Chromadorea</taxon>
        <taxon>Rhabditida</taxon>
        <taxon>Spirurina</taxon>
        <taxon>Ascaridomorpha</taxon>
        <taxon>Ascaridoidea</taxon>
        <taxon>Ascarididae</taxon>
        <taxon>Parascaris</taxon>
    </lineage>
</organism>
<feature type="domain" description="Chitin-binding type-2" evidence="7">
    <location>
        <begin position="829"/>
        <end position="873"/>
    </location>
</feature>
<feature type="domain" description="Chitin-binding type-2" evidence="7">
    <location>
        <begin position="294"/>
        <end position="349"/>
    </location>
</feature>
<keyword evidence="4" id="KW-1015">Disulfide bond</keyword>
<dbReference type="GO" id="GO:0008061">
    <property type="term" value="F:chitin binding"/>
    <property type="evidence" value="ECO:0007669"/>
    <property type="project" value="UniProtKB-KW"/>
</dbReference>
<dbReference type="PROSITE" id="PS50940">
    <property type="entry name" value="CHIT_BIND_II"/>
    <property type="match status" value="7"/>
</dbReference>
<keyword evidence="1" id="KW-0147">Chitin-binding</keyword>
<keyword evidence="3" id="KW-0677">Repeat</keyword>
<feature type="domain" description="Chitin-binding type-2" evidence="7">
    <location>
        <begin position="774"/>
        <end position="826"/>
    </location>
</feature>
<dbReference type="PANTHER" id="PTHR23301:SF0">
    <property type="entry name" value="CHITIN-BINDING TYPE-2 DOMAIN-CONTAINING PROTEIN-RELATED"/>
    <property type="match status" value="1"/>
</dbReference>
<accession>A0A915BPX6</accession>
<dbReference type="PANTHER" id="PTHR23301">
    <property type="entry name" value="CHITIN BINDING PERITROPHIN-A"/>
    <property type="match status" value="1"/>
</dbReference>
<evidence type="ECO:0000256" key="3">
    <source>
        <dbReference type="ARBA" id="ARBA00022737"/>
    </source>
</evidence>
<dbReference type="Gene3D" id="2.170.140.10">
    <property type="entry name" value="Chitin binding domain"/>
    <property type="match status" value="4"/>
</dbReference>
<evidence type="ECO:0000313" key="9">
    <source>
        <dbReference type="WBParaSite" id="PgR051X_g070_t02"/>
    </source>
</evidence>
<dbReference type="Pfam" id="PF01607">
    <property type="entry name" value="CBM_14"/>
    <property type="match status" value="5"/>
</dbReference>
<dbReference type="WBParaSite" id="PgR051X_g070_t02">
    <property type="protein sequence ID" value="PgR051X_g070_t02"/>
    <property type="gene ID" value="PgR051X_g070"/>
</dbReference>
<proteinExistence type="predicted"/>
<evidence type="ECO:0000259" key="7">
    <source>
        <dbReference type="PROSITE" id="PS50940"/>
    </source>
</evidence>
<feature type="domain" description="Chitin-binding type-2" evidence="7">
    <location>
        <begin position="227"/>
        <end position="290"/>
    </location>
</feature>
<evidence type="ECO:0000313" key="8">
    <source>
        <dbReference type="Proteomes" id="UP000887569"/>
    </source>
</evidence>
<sequence length="950" mass="106631">MALFWGLSMLSAAFFLYKLKVSGTLQEKQERPNDPGGWFLVDIHQTLAHNATKKDFLDERQKRHLLNYPGNAFGGVKRLQLAHLCRRGGLIQLAECNPQFIRCGASHSTFSFDRCPLGQIFFEDHCALPSYKCRDEGLYEINARTEQIAKDVGFCAQGEGIYTVEGSKCSRQAILCKNRYEHILLLCTSGFVISIDGVHCVAANPLCATLPDANGKSTVPITAFLIQRFCERKRSRFPPTEVIEWNQPCRSWYIDCRKPIYKIVNCQRGSVYDSNRRRCIHADAKNACTPTTPAISCSGRLWESFALEPCSRYFFYCEGAVAREYVCATGLVFHKGGCVSSALVPQCKQCRNAQPFRSFDDKCDEYSTCRNGEWIKTQCPRKQVFSNVHRKCVPGTSCEKAIDCTRGISYRTGCGEYMKCESNGRFIHGSCPPLHSWDIVSGRCVPDVGCGTQTDRHCQDGEIIESRDCVNFFYCSKGAWSSVNCWSTDADSAVLSMGCGSCKTYADGQTLARSECIQGMTVRDRWSCNAFARCTAGHWEWRQCTAPLLWSVIQQSCVTDSECEPSLYGPVECLHGTRVGQYDTITCNRYFECIYGSWRLFSCPTDEVFDAATSLCVSFSGTCSQWLENSFVPVVARPPYQQSFHTSSTYSNPAEIYNAVNGGRTMSQCVLGSTIRDDYDCAVYYICTETGFSTEQCPLGTTFNAFEGTCDNSNRCDLSRCMEGSTRSSRFCGHFSACEGGKWVKKVCNNFRRFMDGRCQGDCDSAVTGNDYAFAQCDEGEVMADDRDCTLYFVCSRGYFEQRQCKHYAAFDPNVGYCRNGYKCSMERSLSCYHNEKRAIPNECSKYLSCVQGTFYERKCPPGHRFSTEFNNCFPGSCDIFDDGLSIIASEKCNESGGLPGYRADPYNCQKFYQCAHGRWVSKECPAGLAWNSNVATCDWPRNVPECNFG</sequence>
<name>A0A915BPX6_PARUN</name>
<dbReference type="SUPFAM" id="SSF57625">
    <property type="entry name" value="Invertebrate chitin-binding proteins"/>
    <property type="match status" value="7"/>
</dbReference>
<keyword evidence="2 6" id="KW-0732">Signal</keyword>
<feature type="domain" description="Chitin-binding type-2" evidence="7">
    <location>
        <begin position="890"/>
        <end position="949"/>
    </location>
</feature>
<reference evidence="9 10" key="1">
    <citation type="submission" date="2022-11" db="UniProtKB">
        <authorList>
            <consortium name="WormBaseParasite"/>
        </authorList>
    </citation>
    <scope>IDENTIFICATION</scope>
</reference>
<dbReference type="WBParaSite" id="PgR051X_g070_t03">
    <property type="protein sequence ID" value="PgR051X_g070_t03"/>
    <property type="gene ID" value="PgR051X_g070"/>
</dbReference>
<feature type="domain" description="Chitin-binding type-2" evidence="7">
    <location>
        <begin position="570"/>
        <end position="625"/>
    </location>
</feature>
<feature type="domain" description="Chitin-binding type-2" evidence="7">
    <location>
        <begin position="666"/>
        <end position="718"/>
    </location>
</feature>
<feature type="chain" id="PRO_5041150452" evidence="6">
    <location>
        <begin position="24"/>
        <end position="950"/>
    </location>
</feature>
<keyword evidence="8" id="KW-1185">Reference proteome</keyword>